<sequence length="284" mass="28989">MTLASTRTLLHRARAQRAAVGAFNVIHLETAEALVAAAERSGHPVILQISENCVTFHGGRLDPIARATLALADASTAEVAVHLDHAEDPALALEAIDLGFSSVMFDGAKLPFDENVATTRRIVVAAHAAGADVEAELGEIGGKDGAHAPHVRTDPDEASLFVAETGVDALAVAVGSSHAMTSRTAGLDLDLVARLASSVPVPLVLHGSSGVPDDTIVAGIAAGLVKINVSTHLSAAYTAAVRAYLDGNGAVVDSRKYVAAGNAALSAEAARLLELFAAKHPAFA</sequence>
<dbReference type="Pfam" id="PF01116">
    <property type="entry name" value="F_bP_aldolase"/>
    <property type="match status" value="1"/>
</dbReference>
<dbReference type="EMBL" id="JBIQWL010000001">
    <property type="protein sequence ID" value="MFH8249575.1"/>
    <property type="molecule type" value="Genomic_DNA"/>
</dbReference>
<protein>
    <submittedName>
        <fullName evidence="2">Ketose-bisphosphate aldolase</fullName>
    </submittedName>
</protein>
<dbReference type="Proteomes" id="UP001610861">
    <property type="component" value="Unassembled WGS sequence"/>
</dbReference>
<comment type="cofactor">
    <cofactor evidence="1">
        <name>Zn(2+)</name>
        <dbReference type="ChEBI" id="CHEBI:29105"/>
    </cofactor>
</comment>
<dbReference type="PIRSF" id="PIRSF001359">
    <property type="entry name" value="F_bP_aldolase_II"/>
    <property type="match status" value="1"/>
</dbReference>
<accession>A0ABW7Q419</accession>
<reference evidence="2 3" key="1">
    <citation type="submission" date="2024-09" db="EMBL/GenBank/DDBJ databases">
        <authorList>
            <person name="Pan X."/>
        </authorList>
    </citation>
    <scope>NUCLEOTIDE SEQUENCE [LARGE SCALE GENOMIC DNA]</scope>
    <source>
        <strain evidence="2 3">B2969</strain>
    </source>
</reference>
<gene>
    <name evidence="2" type="ORF">ACH3VR_04315</name>
</gene>
<proteinExistence type="predicted"/>
<dbReference type="CDD" id="cd00947">
    <property type="entry name" value="TBP_aldolase_IIB"/>
    <property type="match status" value="1"/>
</dbReference>
<dbReference type="SUPFAM" id="SSF51569">
    <property type="entry name" value="Aldolase"/>
    <property type="match status" value="1"/>
</dbReference>
<dbReference type="PANTHER" id="PTHR30304:SF0">
    <property type="entry name" value="D-TAGATOSE-1,6-BISPHOSPHATE ALDOLASE SUBUNIT GATY-RELATED"/>
    <property type="match status" value="1"/>
</dbReference>
<evidence type="ECO:0000256" key="1">
    <source>
        <dbReference type="ARBA" id="ARBA00001947"/>
    </source>
</evidence>
<organism evidence="2 3">
    <name type="scientific">Microbacterium alkaliflavum</name>
    <dbReference type="NCBI Taxonomy" id="3248839"/>
    <lineage>
        <taxon>Bacteria</taxon>
        <taxon>Bacillati</taxon>
        <taxon>Actinomycetota</taxon>
        <taxon>Actinomycetes</taxon>
        <taxon>Micrococcales</taxon>
        <taxon>Microbacteriaceae</taxon>
        <taxon>Microbacterium</taxon>
    </lineage>
</organism>
<name>A0ABW7Q419_9MICO</name>
<keyword evidence="3" id="KW-1185">Reference proteome</keyword>
<evidence type="ECO:0000313" key="2">
    <source>
        <dbReference type="EMBL" id="MFH8249575.1"/>
    </source>
</evidence>
<dbReference type="RefSeq" id="WP_396639509.1">
    <property type="nucleotide sequence ID" value="NZ_JBIQWL010000001.1"/>
</dbReference>
<dbReference type="InterPro" id="IPR013785">
    <property type="entry name" value="Aldolase_TIM"/>
</dbReference>
<evidence type="ECO:0000313" key="3">
    <source>
        <dbReference type="Proteomes" id="UP001610861"/>
    </source>
</evidence>
<dbReference type="InterPro" id="IPR050246">
    <property type="entry name" value="Class_II_FBP_aldolase"/>
</dbReference>
<dbReference type="NCBIfam" id="TIGR00167">
    <property type="entry name" value="cbbA"/>
    <property type="match status" value="1"/>
</dbReference>
<dbReference type="InterPro" id="IPR000771">
    <property type="entry name" value="FBA_II"/>
</dbReference>
<dbReference type="PANTHER" id="PTHR30304">
    <property type="entry name" value="D-TAGATOSE-1,6-BISPHOSPHATE ALDOLASE"/>
    <property type="match status" value="1"/>
</dbReference>
<comment type="caution">
    <text evidence="2">The sequence shown here is derived from an EMBL/GenBank/DDBJ whole genome shotgun (WGS) entry which is preliminary data.</text>
</comment>
<dbReference type="Gene3D" id="3.20.20.70">
    <property type="entry name" value="Aldolase class I"/>
    <property type="match status" value="1"/>
</dbReference>